<comment type="caution">
    <text evidence="6">The sequence shown here is derived from an EMBL/GenBank/DDBJ whole genome shotgun (WGS) entry which is preliminary data.</text>
</comment>
<evidence type="ECO:0000313" key="6">
    <source>
        <dbReference type="EMBL" id="GBF87880.1"/>
    </source>
</evidence>
<feature type="compositionally biased region" description="Acidic residues" evidence="4">
    <location>
        <begin position="495"/>
        <end position="521"/>
    </location>
</feature>
<keyword evidence="7" id="KW-1185">Reference proteome</keyword>
<keyword evidence="2" id="KW-0689">Ribosomal protein</keyword>
<evidence type="ECO:0000256" key="3">
    <source>
        <dbReference type="ARBA" id="ARBA00023274"/>
    </source>
</evidence>
<dbReference type="InterPro" id="IPR036838">
    <property type="entry name" value="Ribosomal_uS10_dom_sf"/>
</dbReference>
<gene>
    <name evidence="6" type="ORF">Rsub_00592</name>
</gene>
<evidence type="ECO:0000259" key="5">
    <source>
        <dbReference type="SMART" id="SM01403"/>
    </source>
</evidence>
<dbReference type="Proteomes" id="UP000247498">
    <property type="component" value="Unassembled WGS sequence"/>
</dbReference>
<dbReference type="GO" id="GO:1990904">
    <property type="term" value="C:ribonucleoprotein complex"/>
    <property type="evidence" value="ECO:0007669"/>
    <property type="project" value="UniProtKB-KW"/>
</dbReference>
<evidence type="ECO:0000256" key="1">
    <source>
        <dbReference type="ARBA" id="ARBA00007102"/>
    </source>
</evidence>
<dbReference type="InParanoid" id="A0A2V0NQQ5"/>
<dbReference type="OrthoDB" id="366214at2759"/>
<proteinExistence type="inferred from homology"/>
<feature type="region of interest" description="Disordered" evidence="4">
    <location>
        <begin position="44"/>
        <end position="75"/>
    </location>
</feature>
<evidence type="ECO:0000256" key="4">
    <source>
        <dbReference type="SAM" id="MobiDB-lite"/>
    </source>
</evidence>
<dbReference type="EMBL" id="BDRX01000002">
    <property type="protein sequence ID" value="GBF87880.1"/>
    <property type="molecule type" value="Genomic_DNA"/>
</dbReference>
<protein>
    <recommendedName>
        <fullName evidence="5">Small ribosomal subunit protein uS10 domain-containing protein</fullName>
    </recommendedName>
</protein>
<dbReference type="InterPro" id="IPR001848">
    <property type="entry name" value="Ribosomal_uS10"/>
</dbReference>
<dbReference type="InterPro" id="IPR027486">
    <property type="entry name" value="Ribosomal_uS10_dom"/>
</dbReference>
<dbReference type="SMART" id="SM01403">
    <property type="entry name" value="Ribosomal_S10"/>
    <property type="match status" value="1"/>
</dbReference>
<evidence type="ECO:0000313" key="7">
    <source>
        <dbReference type="Proteomes" id="UP000247498"/>
    </source>
</evidence>
<evidence type="ECO:0000256" key="2">
    <source>
        <dbReference type="ARBA" id="ARBA00022980"/>
    </source>
</evidence>
<dbReference type="PANTHER" id="PTHR11700">
    <property type="entry name" value="30S RIBOSOMAL PROTEIN S10 FAMILY MEMBER"/>
    <property type="match status" value="1"/>
</dbReference>
<dbReference type="Gene3D" id="3.30.70.600">
    <property type="entry name" value="Ribosomal protein S10 domain"/>
    <property type="match status" value="1"/>
</dbReference>
<dbReference type="GO" id="GO:0005840">
    <property type="term" value="C:ribosome"/>
    <property type="evidence" value="ECO:0007669"/>
    <property type="project" value="UniProtKB-KW"/>
</dbReference>
<dbReference type="SUPFAM" id="SSF54999">
    <property type="entry name" value="Ribosomal protein S10"/>
    <property type="match status" value="1"/>
</dbReference>
<feature type="region of interest" description="Disordered" evidence="4">
    <location>
        <begin position="457"/>
        <end position="537"/>
    </location>
</feature>
<dbReference type="STRING" id="307507.A0A2V0NQQ5"/>
<dbReference type="GO" id="GO:0006412">
    <property type="term" value="P:translation"/>
    <property type="evidence" value="ECO:0007669"/>
    <property type="project" value="InterPro"/>
</dbReference>
<organism evidence="6 7">
    <name type="scientific">Raphidocelis subcapitata</name>
    <dbReference type="NCBI Taxonomy" id="307507"/>
    <lineage>
        <taxon>Eukaryota</taxon>
        <taxon>Viridiplantae</taxon>
        <taxon>Chlorophyta</taxon>
        <taxon>core chlorophytes</taxon>
        <taxon>Chlorophyceae</taxon>
        <taxon>CS clade</taxon>
        <taxon>Sphaeropleales</taxon>
        <taxon>Selenastraceae</taxon>
        <taxon>Raphidocelis</taxon>
    </lineage>
</organism>
<name>A0A2V0NQQ5_9CHLO</name>
<feature type="compositionally biased region" description="Low complexity" evidence="4">
    <location>
        <begin position="44"/>
        <end position="71"/>
    </location>
</feature>
<feature type="domain" description="Small ribosomal subunit protein uS10" evidence="5">
    <location>
        <begin position="86"/>
        <end position="208"/>
    </location>
</feature>
<dbReference type="Pfam" id="PF00338">
    <property type="entry name" value="Ribosomal_S10"/>
    <property type="match status" value="1"/>
</dbReference>
<keyword evidence="3" id="KW-0687">Ribonucleoprotein</keyword>
<dbReference type="GO" id="GO:0003735">
    <property type="term" value="F:structural constituent of ribosome"/>
    <property type="evidence" value="ECO:0007669"/>
    <property type="project" value="InterPro"/>
</dbReference>
<accession>A0A2V0NQQ5</accession>
<reference evidence="6 7" key="1">
    <citation type="journal article" date="2018" name="Sci. Rep.">
        <title>Raphidocelis subcapitata (=Pseudokirchneriella subcapitata) provides an insight into genome evolution and environmental adaptations in the Sphaeropleales.</title>
        <authorList>
            <person name="Suzuki S."/>
            <person name="Yamaguchi H."/>
            <person name="Nakajima N."/>
            <person name="Kawachi M."/>
        </authorList>
    </citation>
    <scope>NUCLEOTIDE SEQUENCE [LARGE SCALE GENOMIC DNA]</scope>
    <source>
        <strain evidence="6 7">NIES-35</strain>
    </source>
</reference>
<comment type="similarity">
    <text evidence="1">Belongs to the universal ribosomal protein uS10 family.</text>
</comment>
<dbReference type="AlphaFoldDB" id="A0A2V0NQQ5"/>
<sequence length="537" mass="55463">MVPQITALRVAQGAPAAAQMGALGALSQALYSAVRGVASTPAAAAQPEQWQQRQQGEATSSSSSSRPGSRPWSRDFTAPPAVYEVTLTVKGFELRFVKQASTVIRDLMLLCFAPKSASVLPKSHQNLGSLRANDVALALPLGDAPMRTRRTVFTVIRGPHVHKTSREQFQRLVHGRVIRYPTNSHEELLWFLDAVKSYAFTGVEIRVRVGSSSFLTPPPPGEEGAALAPRPLLADHMARFPHLFPAAALGGGGGPAAGMADSFAALRDAARGELLRSRLSLQGVPAYRDWLSQQSPDSLAAFAAAAAAAEPGQGGLAAIGEAVARELASSSGSGGSIGSEGLEDGLTAAAARVLLDRGLPSELSGAAGHAAELLAALPLPALRGDALADAVCGALSEAKRRAEAAPRPAGAPAASEAADAHSEVARALVRQLLALWWAAAQRRMRDELAMPNASRTAAILQPGGRKKPASEAPPPPRAAAAARAAAGGGSGAEAEAAEAEAAEEEPPTEEDPLPAEEEEDGPAAPRRGDRGSHKRPV</sequence>